<accession>A0A6G1KQE2</accession>
<evidence type="ECO:0000256" key="1">
    <source>
        <dbReference type="SAM" id="MobiDB-lite"/>
    </source>
</evidence>
<proteinExistence type="predicted"/>
<dbReference type="EMBL" id="MU005764">
    <property type="protein sequence ID" value="KAF2714702.1"/>
    <property type="molecule type" value="Genomic_DNA"/>
</dbReference>
<sequence>TGQTGQGQTGQTGAQGAAPPAGGAPAASTTPTDLPTAVSNWMSDTSMVSNFLNTGAAMTNDTAFKAAALVAFNAEVDELTHKAIIEQSLATNPTIQGANSTLAGGGAFQDVVDKLMLMSMMGRASMNNIDLINQNRCVNVLPNIDAYMAATGSQSQAVRPAVCNQTGVQGGVQGNGATTLGQTPGTPQAAFTAAQSLAAGTGNGIVQNGAPTQGQAGTTPTQGQAGAAGATTPNGQAGAAQGQAGAAGAPGAIGAGAAGAATPAAAGAAAAASPATGAAAGAAAASPAAAGAAAASPAAAAAASPSAAAAKGKKAKKAAAKAAKAKAKAAGN</sequence>
<dbReference type="OrthoDB" id="2117996at2759"/>
<feature type="region of interest" description="Disordered" evidence="1">
    <location>
        <begin position="202"/>
        <end position="248"/>
    </location>
</feature>
<reference evidence="2" key="1">
    <citation type="journal article" date="2020" name="Stud. Mycol.">
        <title>101 Dothideomycetes genomes: a test case for predicting lifestyles and emergence of pathogens.</title>
        <authorList>
            <person name="Haridas S."/>
            <person name="Albert R."/>
            <person name="Binder M."/>
            <person name="Bloem J."/>
            <person name="Labutti K."/>
            <person name="Salamov A."/>
            <person name="Andreopoulos B."/>
            <person name="Baker S."/>
            <person name="Barry K."/>
            <person name="Bills G."/>
            <person name="Bluhm B."/>
            <person name="Cannon C."/>
            <person name="Castanera R."/>
            <person name="Culley D."/>
            <person name="Daum C."/>
            <person name="Ezra D."/>
            <person name="Gonzalez J."/>
            <person name="Henrissat B."/>
            <person name="Kuo A."/>
            <person name="Liang C."/>
            <person name="Lipzen A."/>
            <person name="Lutzoni F."/>
            <person name="Magnuson J."/>
            <person name="Mondo S."/>
            <person name="Nolan M."/>
            <person name="Ohm R."/>
            <person name="Pangilinan J."/>
            <person name="Park H.-J."/>
            <person name="Ramirez L."/>
            <person name="Alfaro M."/>
            <person name="Sun H."/>
            <person name="Tritt A."/>
            <person name="Yoshinaga Y."/>
            <person name="Zwiers L.-H."/>
            <person name="Turgeon B."/>
            <person name="Goodwin S."/>
            <person name="Spatafora J."/>
            <person name="Crous P."/>
            <person name="Grigoriev I."/>
        </authorList>
    </citation>
    <scope>NUCLEOTIDE SEQUENCE</scope>
    <source>
        <strain evidence="2">CBS 279.74</strain>
    </source>
</reference>
<evidence type="ECO:0000313" key="3">
    <source>
        <dbReference type="Proteomes" id="UP000799428"/>
    </source>
</evidence>
<feature type="non-terminal residue" evidence="2">
    <location>
        <position position="1"/>
    </location>
</feature>
<protein>
    <submittedName>
        <fullName evidence="2">Uncharacterized protein</fullName>
    </submittedName>
</protein>
<gene>
    <name evidence="2" type="ORF">K504DRAFT_496613</name>
</gene>
<evidence type="ECO:0000313" key="2">
    <source>
        <dbReference type="EMBL" id="KAF2714702.1"/>
    </source>
</evidence>
<feature type="compositionally biased region" description="Low complexity" evidence="1">
    <location>
        <begin position="209"/>
        <end position="248"/>
    </location>
</feature>
<organism evidence="2 3">
    <name type="scientific">Pleomassaria siparia CBS 279.74</name>
    <dbReference type="NCBI Taxonomy" id="1314801"/>
    <lineage>
        <taxon>Eukaryota</taxon>
        <taxon>Fungi</taxon>
        <taxon>Dikarya</taxon>
        <taxon>Ascomycota</taxon>
        <taxon>Pezizomycotina</taxon>
        <taxon>Dothideomycetes</taxon>
        <taxon>Pleosporomycetidae</taxon>
        <taxon>Pleosporales</taxon>
        <taxon>Pleomassariaceae</taxon>
        <taxon>Pleomassaria</taxon>
    </lineage>
</organism>
<dbReference type="Proteomes" id="UP000799428">
    <property type="component" value="Unassembled WGS sequence"/>
</dbReference>
<name>A0A6G1KQE2_9PLEO</name>
<feature type="region of interest" description="Disordered" evidence="1">
    <location>
        <begin position="1"/>
        <end position="38"/>
    </location>
</feature>
<feature type="compositionally biased region" description="Gly residues" evidence="1">
    <location>
        <begin position="1"/>
        <end position="10"/>
    </location>
</feature>
<dbReference type="AlphaFoldDB" id="A0A6G1KQE2"/>
<keyword evidence="3" id="KW-1185">Reference proteome</keyword>
<feature type="compositionally biased region" description="Low complexity" evidence="1">
    <location>
        <begin position="11"/>
        <end position="32"/>
    </location>
</feature>